<feature type="compositionally biased region" description="Basic and acidic residues" evidence="6">
    <location>
        <begin position="16"/>
        <end position="28"/>
    </location>
</feature>
<feature type="transmembrane region" description="Helical" evidence="7">
    <location>
        <begin position="296"/>
        <end position="319"/>
    </location>
</feature>
<comment type="caution">
    <text evidence="9">The sequence shown here is derived from an EMBL/GenBank/DDBJ whole genome shotgun (WGS) entry which is preliminary data.</text>
</comment>
<dbReference type="Gene3D" id="1.20.1250.20">
    <property type="entry name" value="MFS general substrate transporter like domains"/>
    <property type="match status" value="1"/>
</dbReference>
<feature type="region of interest" description="Disordered" evidence="6">
    <location>
        <begin position="1"/>
        <end position="34"/>
    </location>
</feature>
<keyword evidence="4 7" id="KW-0472">Membrane</keyword>
<name>A0AAN6ZAY8_9PEZI</name>
<accession>A0AAN6ZAY8</accession>
<reference evidence="9" key="2">
    <citation type="submission" date="2023-05" db="EMBL/GenBank/DDBJ databases">
        <authorList>
            <consortium name="Lawrence Berkeley National Laboratory"/>
            <person name="Steindorff A."/>
            <person name="Hensen N."/>
            <person name="Bonometti L."/>
            <person name="Westerberg I."/>
            <person name="Brannstrom I.O."/>
            <person name="Guillou S."/>
            <person name="Cros-Aarteil S."/>
            <person name="Calhoun S."/>
            <person name="Haridas S."/>
            <person name="Kuo A."/>
            <person name="Mondo S."/>
            <person name="Pangilinan J."/>
            <person name="Riley R."/>
            <person name="Labutti K."/>
            <person name="Andreopoulos B."/>
            <person name="Lipzen A."/>
            <person name="Chen C."/>
            <person name="Yanf M."/>
            <person name="Daum C."/>
            <person name="Ng V."/>
            <person name="Clum A."/>
            <person name="Ohm R."/>
            <person name="Martin F."/>
            <person name="Silar P."/>
            <person name="Natvig D."/>
            <person name="Lalanne C."/>
            <person name="Gautier V."/>
            <person name="Ament-Velasquez S.L."/>
            <person name="Kruys A."/>
            <person name="Hutchinson M.I."/>
            <person name="Powell A.J."/>
            <person name="Barry K."/>
            <person name="Miller A.N."/>
            <person name="Grigoriev I.V."/>
            <person name="Debuchy R."/>
            <person name="Gladieux P."/>
            <person name="Thoren M.H."/>
            <person name="Johannesson H."/>
        </authorList>
    </citation>
    <scope>NUCLEOTIDE SEQUENCE</scope>
    <source>
        <strain evidence="9">CBS 123565</strain>
    </source>
</reference>
<feature type="transmembrane region" description="Helical" evidence="7">
    <location>
        <begin position="384"/>
        <end position="403"/>
    </location>
</feature>
<reference evidence="9" key="1">
    <citation type="journal article" date="2023" name="Mol. Phylogenet. Evol.">
        <title>Genome-scale phylogeny and comparative genomics of the fungal order Sordariales.</title>
        <authorList>
            <person name="Hensen N."/>
            <person name="Bonometti L."/>
            <person name="Westerberg I."/>
            <person name="Brannstrom I.O."/>
            <person name="Guillou S."/>
            <person name="Cros-Aarteil S."/>
            <person name="Calhoun S."/>
            <person name="Haridas S."/>
            <person name="Kuo A."/>
            <person name="Mondo S."/>
            <person name="Pangilinan J."/>
            <person name="Riley R."/>
            <person name="LaButti K."/>
            <person name="Andreopoulos B."/>
            <person name="Lipzen A."/>
            <person name="Chen C."/>
            <person name="Yan M."/>
            <person name="Daum C."/>
            <person name="Ng V."/>
            <person name="Clum A."/>
            <person name="Steindorff A."/>
            <person name="Ohm R.A."/>
            <person name="Martin F."/>
            <person name="Silar P."/>
            <person name="Natvig D.O."/>
            <person name="Lalanne C."/>
            <person name="Gautier V."/>
            <person name="Ament-Velasquez S.L."/>
            <person name="Kruys A."/>
            <person name="Hutchinson M.I."/>
            <person name="Powell A.J."/>
            <person name="Barry K."/>
            <person name="Miller A.N."/>
            <person name="Grigoriev I.V."/>
            <person name="Debuchy R."/>
            <person name="Gladieux P."/>
            <person name="Hiltunen Thoren M."/>
            <person name="Johannesson H."/>
        </authorList>
    </citation>
    <scope>NUCLEOTIDE SEQUENCE</scope>
    <source>
        <strain evidence="9">CBS 123565</strain>
    </source>
</reference>
<keyword evidence="2 7" id="KW-0812">Transmembrane</keyword>
<dbReference type="FunFam" id="1.20.1250.20:FF:000509">
    <property type="entry name" value="MFS general substrate transporter"/>
    <property type="match status" value="1"/>
</dbReference>
<sequence>MTIALAAGDETQPLLRTDRNKGPPHDVADPADPADTIIVDFDPRGDAENPLEWPTPFKWTIVSMLAFMAFTVTFTCISPVPLASDIVRDLSGSSTPSKSSSVLLVTIWELGEAAGPLLIAPLSELHGRYRVMNAANVLFVGATVLAATSASVAQLVAARMLTGLAVAGNVLNPAIVGDVFAREERGSALSLIYLAPLVGGAAGPLVASAVAQAYGWRAVVWMAAALSAACEVLFLTCFRETYKVAILRRRAAAMAAHAAGSGKTFRTAFDDDAEAVGRGERAAGWRALRDAVLRPAVVLFGSGVLLVMSLFAAVVFTFFYVMSTTLGDILADRYHLSPIAVGSCYAVFSLGSTLSVFFCNHWLDRIYIRMRDAHKGVGQPEFRLPVAIVGGFLLPVAVLSYGWATELRLPLVLLLSSTCLIGVALMLGIIPVMAYVVDAFGVYSASAMTGVIVMRCLMGTFLPLTTAPLVDRFGWGWGFTVFAGAILLTAPVPVLMLRYGAYWRRFSKYSRDA</sequence>
<keyword evidence="3 7" id="KW-1133">Transmembrane helix</keyword>
<feature type="transmembrane region" description="Helical" evidence="7">
    <location>
        <begin position="409"/>
        <end position="430"/>
    </location>
</feature>
<evidence type="ECO:0000256" key="2">
    <source>
        <dbReference type="ARBA" id="ARBA00022692"/>
    </source>
</evidence>
<evidence type="ECO:0000313" key="10">
    <source>
        <dbReference type="Proteomes" id="UP001304895"/>
    </source>
</evidence>
<protein>
    <submittedName>
        <fullName evidence="9">MFS general substrate transporter</fullName>
    </submittedName>
</protein>
<comment type="subcellular location">
    <subcellularLocation>
        <location evidence="1">Membrane</location>
        <topology evidence="1">Multi-pass membrane protein</topology>
    </subcellularLocation>
</comment>
<evidence type="ECO:0000256" key="7">
    <source>
        <dbReference type="SAM" id="Phobius"/>
    </source>
</evidence>
<dbReference type="PROSITE" id="PS50850">
    <property type="entry name" value="MFS"/>
    <property type="match status" value="1"/>
</dbReference>
<evidence type="ECO:0000256" key="4">
    <source>
        <dbReference type="ARBA" id="ARBA00023136"/>
    </source>
</evidence>
<dbReference type="Pfam" id="PF07690">
    <property type="entry name" value="MFS_1"/>
    <property type="match status" value="1"/>
</dbReference>
<dbReference type="GO" id="GO:0016020">
    <property type="term" value="C:membrane"/>
    <property type="evidence" value="ECO:0007669"/>
    <property type="project" value="UniProtKB-SubCell"/>
</dbReference>
<dbReference type="PANTHER" id="PTHR23502:SF163">
    <property type="entry name" value="MAJOR FACILITATOR SUPERFAMILY (MFS) PROFILE DOMAIN-CONTAINING PROTEIN"/>
    <property type="match status" value="1"/>
</dbReference>
<dbReference type="SUPFAM" id="SSF103473">
    <property type="entry name" value="MFS general substrate transporter"/>
    <property type="match status" value="1"/>
</dbReference>
<evidence type="ECO:0000256" key="1">
    <source>
        <dbReference type="ARBA" id="ARBA00004141"/>
    </source>
</evidence>
<proteinExistence type="inferred from homology"/>
<feature type="transmembrane region" description="Helical" evidence="7">
    <location>
        <begin position="163"/>
        <end position="181"/>
    </location>
</feature>
<evidence type="ECO:0000256" key="3">
    <source>
        <dbReference type="ARBA" id="ARBA00022989"/>
    </source>
</evidence>
<organism evidence="9 10">
    <name type="scientific">Trichocladium antarcticum</name>
    <dbReference type="NCBI Taxonomy" id="1450529"/>
    <lineage>
        <taxon>Eukaryota</taxon>
        <taxon>Fungi</taxon>
        <taxon>Dikarya</taxon>
        <taxon>Ascomycota</taxon>
        <taxon>Pezizomycotina</taxon>
        <taxon>Sordariomycetes</taxon>
        <taxon>Sordariomycetidae</taxon>
        <taxon>Sordariales</taxon>
        <taxon>Chaetomiaceae</taxon>
        <taxon>Trichocladium</taxon>
    </lineage>
</organism>
<evidence type="ECO:0000256" key="5">
    <source>
        <dbReference type="ARBA" id="ARBA00038347"/>
    </source>
</evidence>
<dbReference type="PANTHER" id="PTHR23502">
    <property type="entry name" value="MAJOR FACILITATOR SUPERFAMILY"/>
    <property type="match status" value="1"/>
</dbReference>
<feature type="transmembrane region" description="Helical" evidence="7">
    <location>
        <begin position="339"/>
        <end position="363"/>
    </location>
</feature>
<dbReference type="EMBL" id="MU853423">
    <property type="protein sequence ID" value="KAK4131587.1"/>
    <property type="molecule type" value="Genomic_DNA"/>
</dbReference>
<evidence type="ECO:0000259" key="8">
    <source>
        <dbReference type="PROSITE" id="PS50850"/>
    </source>
</evidence>
<evidence type="ECO:0000256" key="6">
    <source>
        <dbReference type="SAM" id="MobiDB-lite"/>
    </source>
</evidence>
<feature type="transmembrane region" description="Helical" evidence="7">
    <location>
        <begin position="193"/>
        <end position="214"/>
    </location>
</feature>
<feature type="transmembrane region" description="Helical" evidence="7">
    <location>
        <begin position="134"/>
        <end position="157"/>
    </location>
</feature>
<feature type="transmembrane region" description="Helical" evidence="7">
    <location>
        <begin position="474"/>
        <end position="497"/>
    </location>
</feature>
<keyword evidence="10" id="KW-1185">Reference proteome</keyword>
<dbReference type="GO" id="GO:0022857">
    <property type="term" value="F:transmembrane transporter activity"/>
    <property type="evidence" value="ECO:0007669"/>
    <property type="project" value="InterPro"/>
</dbReference>
<comment type="similarity">
    <text evidence="5">Belongs to the major facilitator superfamily. CAR1 family.</text>
</comment>
<feature type="transmembrane region" description="Helical" evidence="7">
    <location>
        <begin position="59"/>
        <end position="82"/>
    </location>
</feature>
<evidence type="ECO:0000313" key="9">
    <source>
        <dbReference type="EMBL" id="KAK4131587.1"/>
    </source>
</evidence>
<dbReference type="InterPro" id="IPR020846">
    <property type="entry name" value="MFS_dom"/>
</dbReference>
<feature type="transmembrane region" description="Helical" evidence="7">
    <location>
        <begin position="442"/>
        <end position="462"/>
    </location>
</feature>
<dbReference type="InterPro" id="IPR011701">
    <property type="entry name" value="MFS"/>
</dbReference>
<feature type="transmembrane region" description="Helical" evidence="7">
    <location>
        <begin position="220"/>
        <end position="238"/>
    </location>
</feature>
<feature type="domain" description="Major facilitator superfamily (MFS) profile" evidence="8">
    <location>
        <begin position="59"/>
        <end position="501"/>
    </location>
</feature>
<dbReference type="Proteomes" id="UP001304895">
    <property type="component" value="Unassembled WGS sequence"/>
</dbReference>
<gene>
    <name evidence="9" type="ORF">BT67DRAFT_457995</name>
</gene>
<dbReference type="AlphaFoldDB" id="A0AAN6ZAY8"/>
<dbReference type="InterPro" id="IPR036259">
    <property type="entry name" value="MFS_trans_sf"/>
</dbReference>